<reference evidence="1" key="1">
    <citation type="journal article" date="2018" name="Emerg. Infect. Dis.">
        <title>Ocular Vaccinia Infection in Dairy Worker, Brazil.</title>
        <authorList>
            <person name="Teixeira Lima M."/>
            <person name="Pereira Oliveira G."/>
            <person name="Bretas de Oliveira D."/>
            <person name="Mesquita Vaz S."/>
            <person name="de Souza Trindade G."/>
            <person name="Santos Abrahao J."/>
            <person name="Geessien Kroon E."/>
        </authorList>
    </citation>
    <scope>NUCLEOTIDE SEQUENCE [LARGE SCALE GENOMIC DNA]</scope>
    <source>
        <strain evidence="1">CEyV1</strain>
    </source>
</reference>
<proteinExistence type="predicted"/>
<name>A0A2I6J1L2_VACCV</name>
<protein>
    <submittedName>
        <fullName evidence="1">Uncharacterized protein</fullName>
    </submittedName>
</protein>
<accession>A0A2I6J1L2</accession>
<organism evidence="1">
    <name type="scientific">Vaccinia virus</name>
    <name type="common">VACV</name>
    <name type="synonym">Orthopoxvirus vaccinia</name>
    <dbReference type="NCBI Taxonomy" id="10245"/>
    <lineage>
        <taxon>Viruses</taxon>
        <taxon>Varidnaviria</taxon>
        <taxon>Bamfordvirae</taxon>
        <taxon>Nucleocytoviricota</taxon>
        <taxon>Pokkesviricetes</taxon>
        <taxon>Chitovirales</taxon>
        <taxon>Poxviridae</taxon>
        <taxon>Chordopoxvirinae</taxon>
        <taxon>Orthopoxvirus</taxon>
    </lineage>
</organism>
<dbReference type="EMBL" id="MG012795">
    <property type="protein sequence ID" value="AUL80343.1"/>
    <property type="molecule type" value="Genomic_DNA"/>
</dbReference>
<dbReference type="Proteomes" id="UP000270450">
    <property type="component" value="Segment"/>
</dbReference>
<sequence>MWKCHRKLKVNESKNISGCIPYLLFFSVVVRKIHSMVHLPDYYVLDGTFSHNKLENE</sequence>
<evidence type="ECO:0000313" key="1">
    <source>
        <dbReference type="EMBL" id="AUL80343.1"/>
    </source>
</evidence>